<dbReference type="EMBL" id="CAACVI010000003">
    <property type="protein sequence ID" value="VEN73079.1"/>
    <property type="molecule type" value="Genomic_DNA"/>
</dbReference>
<evidence type="ECO:0000313" key="2">
    <source>
        <dbReference type="EMBL" id="VEN73079.1"/>
    </source>
</evidence>
<feature type="compositionally biased region" description="Basic and acidic residues" evidence="1">
    <location>
        <begin position="269"/>
        <end position="286"/>
    </location>
</feature>
<sequence>MSDSEKKAEIPPVRLGPESIIRFECHKDVDCFTKCCRGIDIILTPYDVIRLKKRLDLSSQEFLAIYTQPHILEETDLPVVTLKLLEDEEDAEKDEKPCPFVREDGCIVYEDRPTACRYYPLGVGSLSHKEGADDDGFYFFIDEPHCLGFEEKKDWTVKEWRRDQGVDIHDDINAEWTDLLVRKRSFPKNVQLSEKAKELFFMAGYNIDKFREFVFESTFLDMYDIDAETLKKIKADDIELLRFGMRWLKSVFFKREGETDDLFGLNPEKASRRPEIKKEKKERQTD</sequence>
<accession>A0A484HJP4</accession>
<dbReference type="AlphaFoldDB" id="A0A484HJP4"/>
<protein>
    <submittedName>
        <fullName evidence="2">Zinc/iron-chelating domain-containing protein</fullName>
    </submittedName>
</protein>
<dbReference type="PANTHER" id="PTHR35866:SF1">
    <property type="entry name" value="YKGJ FAMILY CYSTEINE CLUSTER PROTEIN"/>
    <property type="match status" value="1"/>
</dbReference>
<proteinExistence type="predicted"/>
<feature type="region of interest" description="Disordered" evidence="1">
    <location>
        <begin position="261"/>
        <end position="286"/>
    </location>
</feature>
<reference evidence="2" key="1">
    <citation type="submission" date="2019-01" db="EMBL/GenBank/DDBJ databases">
        <authorList>
            <consortium name="Genoscope - CEA"/>
            <person name="William W."/>
        </authorList>
    </citation>
    <scope>NUCLEOTIDE SEQUENCE</scope>
    <source>
        <strain evidence="2">CR-1</strain>
    </source>
</reference>
<name>A0A484HJP4_9BACT</name>
<dbReference type="Pfam" id="PF03692">
    <property type="entry name" value="CxxCxxCC"/>
    <property type="match status" value="1"/>
</dbReference>
<dbReference type="PANTHER" id="PTHR35866">
    <property type="entry name" value="PUTATIVE-RELATED"/>
    <property type="match status" value="1"/>
</dbReference>
<dbReference type="InterPro" id="IPR005358">
    <property type="entry name" value="Puta_zinc/iron-chelating_dom"/>
</dbReference>
<organism evidence="2">
    <name type="scientific">uncultured Desulfobacteraceae bacterium</name>
    <dbReference type="NCBI Taxonomy" id="218296"/>
    <lineage>
        <taxon>Bacteria</taxon>
        <taxon>Pseudomonadati</taxon>
        <taxon>Thermodesulfobacteriota</taxon>
        <taxon>Desulfobacteria</taxon>
        <taxon>Desulfobacterales</taxon>
        <taxon>Desulfobacteraceae</taxon>
        <taxon>environmental samples</taxon>
    </lineage>
</organism>
<gene>
    <name evidence="2" type="ORF">EPICR_110046</name>
</gene>
<evidence type="ECO:0000256" key="1">
    <source>
        <dbReference type="SAM" id="MobiDB-lite"/>
    </source>
</evidence>